<protein>
    <submittedName>
        <fullName evidence="2">Uncharacterized protein</fullName>
    </submittedName>
</protein>
<dbReference type="EMBL" id="JAJNEC010000005">
    <property type="protein sequence ID" value="MCD2423712.1"/>
    <property type="molecule type" value="Genomic_DNA"/>
</dbReference>
<evidence type="ECO:0000313" key="3">
    <source>
        <dbReference type="Proteomes" id="UP001199816"/>
    </source>
</evidence>
<gene>
    <name evidence="2" type="ORF">LQ567_13125</name>
</gene>
<comment type="caution">
    <text evidence="2">The sequence shown here is derived from an EMBL/GenBank/DDBJ whole genome shotgun (WGS) entry which is preliminary data.</text>
</comment>
<keyword evidence="1" id="KW-0812">Transmembrane</keyword>
<name>A0ABS8PRK1_9BACT</name>
<proteinExistence type="predicted"/>
<keyword evidence="1" id="KW-0472">Membrane</keyword>
<feature type="transmembrane region" description="Helical" evidence="1">
    <location>
        <begin position="16"/>
        <end position="44"/>
    </location>
</feature>
<accession>A0ABS8PRK1</accession>
<reference evidence="2 3" key="1">
    <citation type="submission" date="2021-11" db="EMBL/GenBank/DDBJ databases">
        <title>Genomic of Niabella pedocola.</title>
        <authorList>
            <person name="Wu T."/>
        </authorList>
    </citation>
    <scope>NUCLEOTIDE SEQUENCE [LARGE SCALE GENOMIC DNA]</scope>
    <source>
        <strain evidence="2 3">JCM 31011</strain>
    </source>
</reference>
<keyword evidence="3" id="KW-1185">Reference proteome</keyword>
<keyword evidence="1" id="KW-1133">Transmembrane helix</keyword>
<sequence length="132" mass="14399">MNTSGTRAPPSDDMPVFLYICVVLKILHHIIVFSLLAACFLLFGMPMLRPACKRLMHQVNAPVKHQVPAGDMEAPASCGVAGIAIEPVVVEYVPALTARILRRNYPPAKIRFPADPFPECIDAPPRINAVTV</sequence>
<dbReference type="Proteomes" id="UP001199816">
    <property type="component" value="Unassembled WGS sequence"/>
</dbReference>
<evidence type="ECO:0000256" key="1">
    <source>
        <dbReference type="SAM" id="Phobius"/>
    </source>
</evidence>
<dbReference type="RefSeq" id="WP_231007333.1">
    <property type="nucleotide sequence ID" value="NZ_JAJNEC010000005.1"/>
</dbReference>
<evidence type="ECO:0000313" key="2">
    <source>
        <dbReference type="EMBL" id="MCD2423712.1"/>
    </source>
</evidence>
<organism evidence="2 3">
    <name type="scientific">Niabella pedocola</name>
    <dbReference type="NCBI Taxonomy" id="1752077"/>
    <lineage>
        <taxon>Bacteria</taxon>
        <taxon>Pseudomonadati</taxon>
        <taxon>Bacteroidota</taxon>
        <taxon>Chitinophagia</taxon>
        <taxon>Chitinophagales</taxon>
        <taxon>Chitinophagaceae</taxon>
        <taxon>Niabella</taxon>
    </lineage>
</organism>